<sequence>MSNSPIIRPRKLRRGDRIAVVTSSWGGPAACPERYRQGKQQLAAAFGLEVVEMPHTLKPADWLARNPQARAEDLMQAFADPSVAGIISAIGGEDSIRLLRHLDFEVIRKHPKVYMGYSDSTVSHLACYKAGLGSFYGPSIMSGFAENGGLHEYLRLSVQRLLFEDGPAGEIRPNPDGWVVEQYDWSDVASLTRQRPLNAPLPWRYLRGQGVVRGHLLGGCLDVLDMLRGSRCWPSLAQWQGAILFLETSEDAPAPSMLRYFLRNLAEQGALQGLQGILLGRPGGKLAPSRFVEYDDALLQVLDEEGLTELAVVTHMDFGHTDPMCVLPYGAMVEIDCDARRISLLESATLP</sequence>
<dbReference type="SUPFAM" id="SSF52317">
    <property type="entry name" value="Class I glutamine amidotransferase-like"/>
    <property type="match status" value="1"/>
</dbReference>
<comment type="caution">
    <text evidence="5">The sequence shown here is derived from an EMBL/GenBank/DDBJ whole genome shotgun (WGS) entry which is preliminary data.</text>
</comment>
<dbReference type="Pfam" id="PF02016">
    <property type="entry name" value="Peptidase_S66"/>
    <property type="match status" value="1"/>
</dbReference>
<protein>
    <submittedName>
        <fullName evidence="5">LD-carboxypeptidase</fullName>
    </submittedName>
</protein>
<keyword evidence="6" id="KW-1185">Reference proteome</keyword>
<dbReference type="Proteomes" id="UP001156706">
    <property type="component" value="Unassembled WGS sequence"/>
</dbReference>
<dbReference type="InterPro" id="IPR027461">
    <property type="entry name" value="Carboxypeptidase_A_C_sf"/>
</dbReference>
<feature type="domain" description="LD-carboxypeptidase C-terminal" evidence="4">
    <location>
        <begin position="213"/>
        <end position="335"/>
    </location>
</feature>
<dbReference type="PANTHER" id="PTHR30237:SF4">
    <property type="entry name" value="LD-CARBOXYPEPTIDASE C-TERMINAL DOMAIN-CONTAINING PROTEIN"/>
    <property type="match status" value="1"/>
</dbReference>
<reference evidence="6" key="1">
    <citation type="journal article" date="2019" name="Int. J. Syst. Evol. Microbiol.">
        <title>The Global Catalogue of Microorganisms (GCM) 10K type strain sequencing project: providing services to taxonomists for standard genome sequencing and annotation.</title>
        <authorList>
            <consortium name="The Broad Institute Genomics Platform"/>
            <consortium name="The Broad Institute Genome Sequencing Center for Infectious Disease"/>
            <person name="Wu L."/>
            <person name="Ma J."/>
        </authorList>
    </citation>
    <scope>NUCLEOTIDE SEQUENCE [LARGE SCALE GENOMIC DNA]</scope>
    <source>
        <strain evidence="6">NBRC 110044</strain>
    </source>
</reference>
<name>A0ABQ5YIV6_9NEIS</name>
<dbReference type="InterPro" id="IPR003507">
    <property type="entry name" value="S66_fam"/>
</dbReference>
<evidence type="ECO:0000256" key="2">
    <source>
        <dbReference type="ARBA" id="ARBA00022801"/>
    </source>
</evidence>
<evidence type="ECO:0000313" key="6">
    <source>
        <dbReference type="Proteomes" id="UP001156706"/>
    </source>
</evidence>
<dbReference type="EMBL" id="BSOG01000002">
    <property type="protein sequence ID" value="GLR13201.1"/>
    <property type="molecule type" value="Genomic_DNA"/>
</dbReference>
<dbReference type="Pfam" id="PF17676">
    <property type="entry name" value="Peptidase_S66C"/>
    <property type="match status" value="1"/>
</dbReference>
<feature type="domain" description="LD-carboxypeptidase N-terminal" evidence="3">
    <location>
        <begin position="18"/>
        <end position="137"/>
    </location>
</feature>
<comment type="similarity">
    <text evidence="1">Belongs to the peptidase S66 family.</text>
</comment>
<dbReference type="InterPro" id="IPR040921">
    <property type="entry name" value="Peptidase_S66C"/>
</dbReference>
<dbReference type="PANTHER" id="PTHR30237">
    <property type="entry name" value="MURAMOYLTETRAPEPTIDE CARBOXYPEPTIDASE"/>
    <property type="match status" value="1"/>
</dbReference>
<dbReference type="CDD" id="cd07062">
    <property type="entry name" value="Peptidase_S66_mccF_like"/>
    <property type="match status" value="1"/>
</dbReference>
<accession>A0ABQ5YIV6</accession>
<dbReference type="InterPro" id="IPR027478">
    <property type="entry name" value="LdcA_N"/>
</dbReference>
<gene>
    <name evidence="5" type="ORF">GCM10007907_19910</name>
</gene>
<dbReference type="PIRSF" id="PIRSF028757">
    <property type="entry name" value="LD-carboxypeptidase"/>
    <property type="match status" value="1"/>
</dbReference>
<dbReference type="SUPFAM" id="SSF141986">
    <property type="entry name" value="LD-carboxypeptidase A C-terminal domain-like"/>
    <property type="match status" value="1"/>
</dbReference>
<dbReference type="InterPro" id="IPR029062">
    <property type="entry name" value="Class_I_gatase-like"/>
</dbReference>
<proteinExistence type="inferred from homology"/>
<dbReference type="InterPro" id="IPR040449">
    <property type="entry name" value="Peptidase_S66_N"/>
</dbReference>
<evidence type="ECO:0000256" key="1">
    <source>
        <dbReference type="ARBA" id="ARBA00010233"/>
    </source>
</evidence>
<evidence type="ECO:0000313" key="5">
    <source>
        <dbReference type="EMBL" id="GLR13201.1"/>
    </source>
</evidence>
<dbReference type="Gene3D" id="3.50.30.60">
    <property type="entry name" value="LD-carboxypeptidase A C-terminal domain-like"/>
    <property type="match status" value="1"/>
</dbReference>
<dbReference type="Gene3D" id="3.40.50.10740">
    <property type="entry name" value="Class I glutamine amidotransferase-like"/>
    <property type="match status" value="1"/>
</dbReference>
<evidence type="ECO:0000259" key="4">
    <source>
        <dbReference type="Pfam" id="PF17676"/>
    </source>
</evidence>
<evidence type="ECO:0000259" key="3">
    <source>
        <dbReference type="Pfam" id="PF02016"/>
    </source>
</evidence>
<keyword evidence="2" id="KW-0378">Hydrolase</keyword>
<organism evidence="5 6">
    <name type="scientific">Chitinimonas prasina</name>
    <dbReference type="NCBI Taxonomy" id="1434937"/>
    <lineage>
        <taxon>Bacteria</taxon>
        <taxon>Pseudomonadati</taxon>
        <taxon>Pseudomonadota</taxon>
        <taxon>Betaproteobacteria</taxon>
        <taxon>Neisseriales</taxon>
        <taxon>Chitinibacteraceae</taxon>
        <taxon>Chitinimonas</taxon>
    </lineage>
</organism>